<gene>
    <name evidence="1" type="ORF">GCM10010170_009710</name>
</gene>
<proteinExistence type="predicted"/>
<dbReference type="Proteomes" id="UP001501444">
    <property type="component" value="Unassembled WGS sequence"/>
</dbReference>
<organism evidence="1 2">
    <name type="scientific">Dactylosporangium salmoneum</name>
    <dbReference type="NCBI Taxonomy" id="53361"/>
    <lineage>
        <taxon>Bacteria</taxon>
        <taxon>Bacillati</taxon>
        <taxon>Actinomycetota</taxon>
        <taxon>Actinomycetes</taxon>
        <taxon>Micromonosporales</taxon>
        <taxon>Micromonosporaceae</taxon>
        <taxon>Dactylosporangium</taxon>
    </lineage>
</organism>
<comment type="caution">
    <text evidence="1">The sequence shown here is derived from an EMBL/GenBank/DDBJ whole genome shotgun (WGS) entry which is preliminary data.</text>
</comment>
<protein>
    <recommendedName>
        <fullName evidence="3">DUF1877 family protein</fullName>
    </recommendedName>
</protein>
<evidence type="ECO:0008006" key="3">
    <source>
        <dbReference type="Google" id="ProtNLM"/>
    </source>
</evidence>
<keyword evidence="2" id="KW-1185">Reference proteome</keyword>
<sequence length="181" mass="19804">MPPAPPTAMVLDQARWRAAGRRLRPADRYDPPVSSIASLHVVQTSDLPAIISAAGSGRTWEAVHRFGAELDEEYGWSGYVMLNVLESLDTLNILLESPGLHEASAALNKDHGYTTLITSDAKAYLDRLDPAAHEPGDLLDGSIELELDDEEARYAMEETLSLLRDAIARLSDDEVLLLRIG</sequence>
<evidence type="ECO:0000313" key="1">
    <source>
        <dbReference type="EMBL" id="GAA2331286.1"/>
    </source>
</evidence>
<dbReference type="EMBL" id="BAAARV010000006">
    <property type="protein sequence ID" value="GAA2331286.1"/>
    <property type="molecule type" value="Genomic_DNA"/>
</dbReference>
<accession>A0ABP5SHI6</accession>
<name>A0ABP5SHI6_9ACTN</name>
<evidence type="ECO:0000313" key="2">
    <source>
        <dbReference type="Proteomes" id="UP001501444"/>
    </source>
</evidence>
<reference evidence="2" key="1">
    <citation type="journal article" date="2019" name="Int. J. Syst. Evol. Microbiol.">
        <title>The Global Catalogue of Microorganisms (GCM) 10K type strain sequencing project: providing services to taxonomists for standard genome sequencing and annotation.</title>
        <authorList>
            <consortium name="The Broad Institute Genomics Platform"/>
            <consortium name="The Broad Institute Genome Sequencing Center for Infectious Disease"/>
            <person name="Wu L."/>
            <person name="Ma J."/>
        </authorList>
    </citation>
    <scope>NUCLEOTIDE SEQUENCE [LARGE SCALE GENOMIC DNA]</scope>
    <source>
        <strain evidence="2">JCM 3272</strain>
    </source>
</reference>